<dbReference type="InterPro" id="IPR029063">
    <property type="entry name" value="SAM-dependent_MTases_sf"/>
</dbReference>
<gene>
    <name evidence="1" type="ORF">NWE73_10840</name>
</gene>
<dbReference type="GO" id="GO:0008168">
    <property type="term" value="F:methyltransferase activity"/>
    <property type="evidence" value="ECO:0007669"/>
    <property type="project" value="UniProtKB-KW"/>
</dbReference>
<evidence type="ECO:0000313" key="2">
    <source>
        <dbReference type="Proteomes" id="UP001152321"/>
    </source>
</evidence>
<keyword evidence="2" id="KW-1185">Reference proteome</keyword>
<dbReference type="Proteomes" id="UP001152321">
    <property type="component" value="Unassembled WGS sequence"/>
</dbReference>
<accession>A0ABT6DK06</accession>
<dbReference type="PANTHER" id="PTHR38451:SF1">
    <property type="entry name" value="TRNA (ADENINE(22)-N(1))-METHYLTRANSFERASE"/>
    <property type="match status" value="1"/>
</dbReference>
<reference evidence="1" key="1">
    <citation type="submission" date="2022-08" db="EMBL/GenBank/DDBJ databases">
        <title>Novel Bdellovibrio Species Isolated from Svalbard: Designation Bdellovibrio svalbardensis.</title>
        <authorList>
            <person name="Mitchell R.J."/>
            <person name="Choi S.Y."/>
        </authorList>
    </citation>
    <scope>NUCLEOTIDE SEQUENCE</scope>
    <source>
        <strain evidence="1">PAP01</strain>
    </source>
</reference>
<evidence type="ECO:0000313" key="1">
    <source>
        <dbReference type="EMBL" id="MDG0816864.1"/>
    </source>
</evidence>
<comment type="caution">
    <text evidence="1">The sequence shown here is derived from an EMBL/GenBank/DDBJ whole genome shotgun (WGS) entry which is preliminary data.</text>
</comment>
<keyword evidence="1" id="KW-0808">Transferase</keyword>
<dbReference type="Pfam" id="PF12847">
    <property type="entry name" value="Methyltransf_18"/>
    <property type="match status" value="1"/>
</dbReference>
<dbReference type="GO" id="GO:0032259">
    <property type="term" value="P:methylation"/>
    <property type="evidence" value="ECO:0007669"/>
    <property type="project" value="UniProtKB-KW"/>
</dbReference>
<dbReference type="RefSeq" id="WP_277578342.1">
    <property type="nucleotide sequence ID" value="NZ_JANRMI010000003.1"/>
</dbReference>
<name>A0ABT6DK06_9BACT</name>
<dbReference type="EMBL" id="JANRMI010000003">
    <property type="protein sequence ID" value="MDG0816864.1"/>
    <property type="molecule type" value="Genomic_DNA"/>
</dbReference>
<keyword evidence="1" id="KW-0489">Methyltransferase</keyword>
<proteinExistence type="predicted"/>
<sequence>MPKLSDRMQLIFDFLIPGEPVWDFCCDHGYMGLKAYHSGAFPEIHFVDQVPHIIARLEQTFLVKHQRSEYSQKAFFWAESGENISAPLKGTAIIAGVGAHTTLQILRGLFEREGAQASRFILVPQKDEELLERELIAWEGFQASYKCAAVTHVREGSRIRKLLIFDKIL</sequence>
<dbReference type="PANTHER" id="PTHR38451">
    <property type="entry name" value="TRNA (ADENINE(22)-N(1))-METHYLTRANSFERASE"/>
    <property type="match status" value="1"/>
</dbReference>
<dbReference type="Gene3D" id="3.40.50.150">
    <property type="entry name" value="Vaccinia Virus protein VP39"/>
    <property type="match status" value="1"/>
</dbReference>
<dbReference type="SUPFAM" id="SSF53335">
    <property type="entry name" value="S-adenosyl-L-methionine-dependent methyltransferases"/>
    <property type="match status" value="1"/>
</dbReference>
<organism evidence="1 2">
    <name type="scientific">Bdellovibrio svalbardensis</name>
    <dbReference type="NCBI Taxonomy" id="2972972"/>
    <lineage>
        <taxon>Bacteria</taxon>
        <taxon>Pseudomonadati</taxon>
        <taxon>Bdellovibrionota</taxon>
        <taxon>Bdellovibrionia</taxon>
        <taxon>Bdellovibrionales</taxon>
        <taxon>Pseudobdellovibrionaceae</taxon>
        <taxon>Bdellovibrio</taxon>
    </lineage>
</organism>
<protein>
    <submittedName>
        <fullName evidence="1">Class I SAM-dependent methyltransferase</fullName>
    </submittedName>
</protein>